<dbReference type="Proteomes" id="UP000283325">
    <property type="component" value="Unassembled WGS sequence"/>
</dbReference>
<dbReference type="SUPFAM" id="SSF56672">
    <property type="entry name" value="DNA/RNA polymerases"/>
    <property type="match status" value="1"/>
</dbReference>
<sequence length="635" mass="73601">MPKKSKSLCVDDLRHAEYYDMQTTFDTLYQKSMDGEKFEHLMELILSRDNILLAYRNIKANKGSYTAGTDNQNITVIGRMTPDMVVKKVRFIVTESQHGYRPKPVRRKDIPKPNGKTRPLGIPCIWDRLVQQCVKQILEPICEAKFYNNSYGFRPNRSVEHAISKTYTMLQRMNLHYVIEFDIKGFFDNVNHSKLIKQMWAMGIQDKQLLFVIRRILSAPIRMQDGSTIIPDKGTPQGGIISPLLANIVLNELDWWVASQWEENPLALKKAKYRIIRTSPVLDKGSGYNMMRKTRLKEMHIIRYADDFRIFCKTKEDAVKTKEAVTRWIEERLRLEVSPEKTRIVNTRKRWSEFLGFKIRVIQKNHRYIVKSAICDKKAKIEKEKLVEQAKHIAKPREKMTCLNEIRLYNSMVLGIQNYYQIATCISIDCRGFHRQVMTVLTNRMNTEKGSMLKREGGTMTKNEQERFGKSKMVRYVAGIDQMIYPIAYVKYKVAMPKRIKVCSYTAEGREPIHTELSLNKAVLYGLKTKKPQEDSIEVLDSSLSLFSAQKGKCAISGEKFTTAQSIACWYKKPKEQGGLERYKNMTLIHDRYLPLLQKTSLEQLKALAKTLKVTTKMMSKINSLRKLSGLPTIG</sequence>
<keyword evidence="2" id="KW-0808">Transferase</keyword>
<dbReference type="NCBIfam" id="TIGR04416">
    <property type="entry name" value="group_II_RT_mat"/>
    <property type="match status" value="1"/>
</dbReference>
<dbReference type="AlphaFoldDB" id="A0A415N2N1"/>
<name>A0A415N2N1_9FIRM</name>
<keyword evidence="2" id="KW-0548">Nucleotidyltransferase</keyword>
<evidence type="ECO:0000313" key="3">
    <source>
        <dbReference type="Proteomes" id="UP000283325"/>
    </source>
</evidence>
<evidence type="ECO:0000259" key="1">
    <source>
        <dbReference type="PROSITE" id="PS50878"/>
    </source>
</evidence>
<reference evidence="2 3" key="1">
    <citation type="submission" date="2018-08" db="EMBL/GenBank/DDBJ databases">
        <title>A genome reference for cultivated species of the human gut microbiota.</title>
        <authorList>
            <person name="Zou Y."/>
            <person name="Xue W."/>
            <person name="Luo G."/>
        </authorList>
    </citation>
    <scope>NUCLEOTIDE SEQUENCE [LARGE SCALE GENOMIC DNA]</scope>
    <source>
        <strain evidence="2 3">AF36-1BH</strain>
    </source>
</reference>
<comment type="caution">
    <text evidence="2">The sequence shown here is derived from an EMBL/GenBank/DDBJ whole genome shotgun (WGS) entry which is preliminary data.</text>
</comment>
<keyword evidence="2" id="KW-0695">RNA-directed DNA polymerase</keyword>
<dbReference type="InterPro" id="IPR030931">
    <property type="entry name" value="Group_II_RT_mat"/>
</dbReference>
<organism evidence="2 3">
    <name type="scientific">Dorea formicigenerans</name>
    <dbReference type="NCBI Taxonomy" id="39486"/>
    <lineage>
        <taxon>Bacteria</taxon>
        <taxon>Bacillati</taxon>
        <taxon>Bacillota</taxon>
        <taxon>Clostridia</taxon>
        <taxon>Lachnospirales</taxon>
        <taxon>Lachnospiraceae</taxon>
        <taxon>Dorea</taxon>
    </lineage>
</organism>
<dbReference type="CDD" id="cd01651">
    <property type="entry name" value="RT_G2_intron"/>
    <property type="match status" value="1"/>
</dbReference>
<dbReference type="PANTHER" id="PTHR34047">
    <property type="entry name" value="NUCLEAR INTRON MATURASE 1, MITOCHONDRIAL-RELATED"/>
    <property type="match status" value="1"/>
</dbReference>
<evidence type="ECO:0000313" key="2">
    <source>
        <dbReference type="EMBL" id="RHL89246.1"/>
    </source>
</evidence>
<dbReference type="EMBL" id="QRPD01000003">
    <property type="protein sequence ID" value="RHL89246.1"/>
    <property type="molecule type" value="Genomic_DNA"/>
</dbReference>
<dbReference type="RefSeq" id="WP_118049228.1">
    <property type="nucleotide sequence ID" value="NZ_QRPD01000003.1"/>
</dbReference>
<proteinExistence type="predicted"/>
<gene>
    <name evidence="2" type="primary">ltrA</name>
    <name evidence="2" type="ORF">DWZ98_05040</name>
</gene>
<dbReference type="InterPro" id="IPR000477">
    <property type="entry name" value="RT_dom"/>
</dbReference>
<dbReference type="Pfam" id="PF00078">
    <property type="entry name" value="RVT_1"/>
    <property type="match status" value="1"/>
</dbReference>
<feature type="domain" description="Reverse transcriptase" evidence="1">
    <location>
        <begin position="91"/>
        <end position="359"/>
    </location>
</feature>
<dbReference type="PROSITE" id="PS50878">
    <property type="entry name" value="RT_POL"/>
    <property type="match status" value="1"/>
</dbReference>
<protein>
    <submittedName>
        <fullName evidence="2">Group II intron reverse transcriptase/maturase</fullName>
        <ecNumber evidence="2">2.7.7.49</ecNumber>
    </submittedName>
</protein>
<accession>A0A415N2N1</accession>
<dbReference type="EC" id="2.7.7.49" evidence="2"/>
<dbReference type="PANTHER" id="PTHR34047:SF8">
    <property type="entry name" value="PROTEIN YKFC"/>
    <property type="match status" value="1"/>
</dbReference>
<dbReference type="InterPro" id="IPR043502">
    <property type="entry name" value="DNA/RNA_pol_sf"/>
</dbReference>
<dbReference type="InterPro" id="IPR051083">
    <property type="entry name" value="GrpII_Intron_Splice-Mob/Def"/>
</dbReference>
<dbReference type="GO" id="GO:0003964">
    <property type="term" value="F:RNA-directed DNA polymerase activity"/>
    <property type="evidence" value="ECO:0007669"/>
    <property type="project" value="UniProtKB-KW"/>
</dbReference>